<proteinExistence type="predicted"/>
<dbReference type="Proteomes" id="UP001301963">
    <property type="component" value="Chromosome"/>
</dbReference>
<protein>
    <submittedName>
        <fullName evidence="1">SIMPL domain-containing protein</fullName>
    </submittedName>
</protein>
<accession>A0ABZ0CHE4</accession>
<reference evidence="1" key="1">
    <citation type="submission" date="2023-07" db="EMBL/GenBank/DDBJ databases">
        <title>Genome sequencing of multiple Borrelia sensu lato isolates.</title>
        <authorList>
            <person name="Mongodin E.F."/>
            <person name="Rudenko N."/>
            <person name="Fraser C.M."/>
            <person name="Schutzer S."/>
            <person name="Luft B."/>
            <person name="Morgan R."/>
            <person name="Chastens S."/>
            <person name="Qiu W."/>
        </authorList>
    </citation>
    <scope>NUCLEOTIDE SEQUENCE [LARGE SCALE GENOMIC DNA]</scope>
    <source>
        <strain evidence="1">PotiB3</strain>
    </source>
</reference>
<name>A0ABZ0CHE4_9SPIR</name>
<keyword evidence="2" id="KW-1185">Reference proteome</keyword>
<dbReference type="RefSeq" id="WP_316383613.1">
    <property type="nucleotide sequence ID" value="NZ_CP132468.1"/>
</dbReference>
<sequence>MPGRKDLLFFLALSIIISYEIKNIITKNGNFITLKNISEKEIPLTFSSWNLEYDLNAYKAYDSIKVNNLNLSKIKNFFIKCRFDKYHIKIGFMNFNK</sequence>
<organism evidence="1 2">
    <name type="scientific">Borreliella lusitaniae</name>
    <dbReference type="NCBI Taxonomy" id="100177"/>
    <lineage>
        <taxon>Bacteria</taxon>
        <taxon>Pseudomonadati</taxon>
        <taxon>Spirochaetota</taxon>
        <taxon>Spirochaetia</taxon>
        <taxon>Spirochaetales</taxon>
        <taxon>Borreliaceae</taxon>
        <taxon>Borreliella</taxon>
    </lineage>
</organism>
<evidence type="ECO:0000313" key="1">
    <source>
        <dbReference type="EMBL" id="WNY68449.1"/>
    </source>
</evidence>
<gene>
    <name evidence="1" type="ORF">QIA44_01110</name>
</gene>
<evidence type="ECO:0000313" key="2">
    <source>
        <dbReference type="Proteomes" id="UP001301963"/>
    </source>
</evidence>
<dbReference type="EMBL" id="CP132468">
    <property type="protein sequence ID" value="WNY68449.1"/>
    <property type="molecule type" value="Genomic_DNA"/>
</dbReference>